<dbReference type="GeneID" id="66102354"/>
<gene>
    <name evidence="2" type="ORF">BT62DRAFT_208906</name>
</gene>
<evidence type="ECO:0000256" key="1">
    <source>
        <dbReference type="SAM" id="Coils"/>
    </source>
</evidence>
<proteinExistence type="predicted"/>
<reference evidence="2" key="1">
    <citation type="submission" date="2020-11" db="EMBL/GenBank/DDBJ databases">
        <title>Adaptations for nitrogen fixation in a non-lichenized fungal sporocarp promotes dispersal by wood-feeding termites.</title>
        <authorList>
            <consortium name="DOE Joint Genome Institute"/>
            <person name="Koch R.A."/>
            <person name="Yoon G."/>
            <person name="Arayal U."/>
            <person name="Lail K."/>
            <person name="Amirebrahimi M."/>
            <person name="Labutti K."/>
            <person name="Lipzen A."/>
            <person name="Riley R."/>
            <person name="Barry K."/>
            <person name="Henrissat B."/>
            <person name="Grigoriev I.V."/>
            <person name="Herr J.R."/>
            <person name="Aime M.C."/>
        </authorList>
    </citation>
    <scope>NUCLEOTIDE SEQUENCE</scope>
    <source>
        <strain evidence="2">MCA 3950</strain>
    </source>
</reference>
<name>A0A9P7VQY1_9AGAR</name>
<keyword evidence="1" id="KW-0175">Coiled coil</keyword>
<keyword evidence="3" id="KW-1185">Reference proteome</keyword>
<organism evidence="2 3">
    <name type="scientific">Guyanagaster necrorhizus</name>
    <dbReference type="NCBI Taxonomy" id="856835"/>
    <lineage>
        <taxon>Eukaryota</taxon>
        <taxon>Fungi</taxon>
        <taxon>Dikarya</taxon>
        <taxon>Basidiomycota</taxon>
        <taxon>Agaricomycotina</taxon>
        <taxon>Agaricomycetes</taxon>
        <taxon>Agaricomycetidae</taxon>
        <taxon>Agaricales</taxon>
        <taxon>Marasmiineae</taxon>
        <taxon>Physalacriaceae</taxon>
        <taxon>Guyanagaster</taxon>
    </lineage>
</organism>
<evidence type="ECO:0000313" key="3">
    <source>
        <dbReference type="Proteomes" id="UP000812287"/>
    </source>
</evidence>
<protein>
    <submittedName>
        <fullName evidence="2">Uncharacterized protein</fullName>
    </submittedName>
</protein>
<dbReference type="RefSeq" id="XP_043038575.1">
    <property type="nucleotide sequence ID" value="XM_043180058.1"/>
</dbReference>
<feature type="coiled-coil region" evidence="1">
    <location>
        <begin position="45"/>
        <end position="72"/>
    </location>
</feature>
<sequence length="122" mass="14134">MHPAKTPPVHFAFLRRVHFGPGLGEKAEDIMSRKLNSLQNTIYHLMKENYELKKASEEIEVIRSERDAAQIRLLDTGWNLNQANKRIAHFEKMCEAEAPPVDESAQVVARYVNIDCRWNRTC</sequence>
<comment type="caution">
    <text evidence="2">The sequence shown here is derived from an EMBL/GenBank/DDBJ whole genome shotgun (WGS) entry which is preliminary data.</text>
</comment>
<dbReference type="AlphaFoldDB" id="A0A9P7VQY1"/>
<dbReference type="EMBL" id="MU250538">
    <property type="protein sequence ID" value="KAG7445075.1"/>
    <property type="molecule type" value="Genomic_DNA"/>
</dbReference>
<dbReference type="Proteomes" id="UP000812287">
    <property type="component" value="Unassembled WGS sequence"/>
</dbReference>
<evidence type="ECO:0000313" key="2">
    <source>
        <dbReference type="EMBL" id="KAG7445075.1"/>
    </source>
</evidence>
<accession>A0A9P7VQY1</accession>